<accession>A0A327ZDX6</accession>
<dbReference type="OrthoDB" id="8611574at2"/>
<feature type="region of interest" description="Disordered" evidence="1">
    <location>
        <begin position="30"/>
        <end position="52"/>
    </location>
</feature>
<dbReference type="InterPro" id="IPR014044">
    <property type="entry name" value="CAP_dom"/>
</dbReference>
<proteinExistence type="predicted"/>
<name>A0A327ZDX6_9ACTN</name>
<dbReference type="Proteomes" id="UP000249341">
    <property type="component" value="Unassembled WGS sequence"/>
</dbReference>
<sequence length="204" mass="21744">MFDLAVRRVVMIAATPALLVLAAPALGTGPISPPRPVRVSPPTTQPAPGEVREATPRAVSTAAPAATPGAATVARLRARSMMTQVLRLTNERRKAAGCPALTQDQNLVTASLRQSWYMARTRLFSHVWRDGSTFVSRSRVAGYRQPAGENIGWGYPTATGVVDAWMKSPGHRANILNCGAKAIGTGVAYAADGTPYYTQVFGWQ</sequence>
<keyword evidence="4" id="KW-1185">Reference proteome</keyword>
<dbReference type="InterPro" id="IPR035940">
    <property type="entry name" value="CAP_sf"/>
</dbReference>
<dbReference type="PANTHER" id="PTHR31157:SF1">
    <property type="entry name" value="SCP DOMAIN-CONTAINING PROTEIN"/>
    <property type="match status" value="1"/>
</dbReference>
<dbReference type="Pfam" id="PF00188">
    <property type="entry name" value="CAP"/>
    <property type="match status" value="1"/>
</dbReference>
<dbReference type="SUPFAM" id="SSF55797">
    <property type="entry name" value="PR-1-like"/>
    <property type="match status" value="1"/>
</dbReference>
<dbReference type="Gene3D" id="3.40.33.10">
    <property type="entry name" value="CAP"/>
    <property type="match status" value="1"/>
</dbReference>
<organism evidence="3 4">
    <name type="scientific">Actinoplanes lutulentus</name>
    <dbReference type="NCBI Taxonomy" id="1287878"/>
    <lineage>
        <taxon>Bacteria</taxon>
        <taxon>Bacillati</taxon>
        <taxon>Actinomycetota</taxon>
        <taxon>Actinomycetes</taxon>
        <taxon>Micromonosporales</taxon>
        <taxon>Micromonosporaceae</taxon>
        <taxon>Actinoplanes</taxon>
    </lineage>
</organism>
<feature type="domain" description="SCP" evidence="2">
    <location>
        <begin position="86"/>
        <end position="201"/>
    </location>
</feature>
<dbReference type="EMBL" id="QLMJ01000006">
    <property type="protein sequence ID" value="RAK37884.1"/>
    <property type="molecule type" value="Genomic_DNA"/>
</dbReference>
<dbReference type="CDD" id="cd05379">
    <property type="entry name" value="CAP_bacterial"/>
    <property type="match status" value="1"/>
</dbReference>
<gene>
    <name evidence="3" type="ORF">B0I29_106153</name>
</gene>
<evidence type="ECO:0000259" key="2">
    <source>
        <dbReference type="Pfam" id="PF00188"/>
    </source>
</evidence>
<dbReference type="AlphaFoldDB" id="A0A327ZDX6"/>
<protein>
    <submittedName>
        <fullName evidence="3">Uncharacterized protein YkwD</fullName>
    </submittedName>
</protein>
<comment type="caution">
    <text evidence="3">The sequence shown here is derived from an EMBL/GenBank/DDBJ whole genome shotgun (WGS) entry which is preliminary data.</text>
</comment>
<evidence type="ECO:0000256" key="1">
    <source>
        <dbReference type="SAM" id="MobiDB-lite"/>
    </source>
</evidence>
<evidence type="ECO:0000313" key="3">
    <source>
        <dbReference type="EMBL" id="RAK37884.1"/>
    </source>
</evidence>
<dbReference type="PANTHER" id="PTHR31157">
    <property type="entry name" value="SCP DOMAIN-CONTAINING PROTEIN"/>
    <property type="match status" value="1"/>
</dbReference>
<evidence type="ECO:0000313" key="4">
    <source>
        <dbReference type="Proteomes" id="UP000249341"/>
    </source>
</evidence>
<reference evidence="3 4" key="1">
    <citation type="submission" date="2018-06" db="EMBL/GenBank/DDBJ databases">
        <title>Genomic Encyclopedia of Type Strains, Phase III (KMG-III): the genomes of soil and plant-associated and newly described type strains.</title>
        <authorList>
            <person name="Whitman W."/>
        </authorList>
    </citation>
    <scope>NUCLEOTIDE SEQUENCE [LARGE SCALE GENOMIC DNA]</scope>
    <source>
        <strain evidence="3 4">CGMCC 4.7090</strain>
    </source>
</reference>